<dbReference type="EMBL" id="KN837291">
    <property type="protein sequence ID" value="KIJ29063.1"/>
    <property type="molecule type" value="Genomic_DNA"/>
</dbReference>
<organism evidence="1 2">
    <name type="scientific">Sphaerobolus stellatus (strain SS14)</name>
    <dbReference type="NCBI Taxonomy" id="990650"/>
    <lineage>
        <taxon>Eukaryota</taxon>
        <taxon>Fungi</taxon>
        <taxon>Dikarya</taxon>
        <taxon>Basidiomycota</taxon>
        <taxon>Agaricomycotina</taxon>
        <taxon>Agaricomycetes</taxon>
        <taxon>Phallomycetidae</taxon>
        <taxon>Geastrales</taxon>
        <taxon>Sphaerobolaceae</taxon>
        <taxon>Sphaerobolus</taxon>
    </lineage>
</organism>
<evidence type="ECO:0000313" key="2">
    <source>
        <dbReference type="Proteomes" id="UP000054279"/>
    </source>
</evidence>
<name>A0A0C9THT6_SPHS4</name>
<reference evidence="1 2" key="1">
    <citation type="submission" date="2014-06" db="EMBL/GenBank/DDBJ databases">
        <title>Evolutionary Origins and Diversification of the Mycorrhizal Mutualists.</title>
        <authorList>
            <consortium name="DOE Joint Genome Institute"/>
            <consortium name="Mycorrhizal Genomics Consortium"/>
            <person name="Kohler A."/>
            <person name="Kuo A."/>
            <person name="Nagy L.G."/>
            <person name="Floudas D."/>
            <person name="Copeland A."/>
            <person name="Barry K.W."/>
            <person name="Cichocki N."/>
            <person name="Veneault-Fourrey C."/>
            <person name="LaButti K."/>
            <person name="Lindquist E.A."/>
            <person name="Lipzen A."/>
            <person name="Lundell T."/>
            <person name="Morin E."/>
            <person name="Murat C."/>
            <person name="Riley R."/>
            <person name="Ohm R."/>
            <person name="Sun H."/>
            <person name="Tunlid A."/>
            <person name="Henrissat B."/>
            <person name="Grigoriev I.V."/>
            <person name="Hibbett D.S."/>
            <person name="Martin F."/>
        </authorList>
    </citation>
    <scope>NUCLEOTIDE SEQUENCE [LARGE SCALE GENOMIC DNA]</scope>
    <source>
        <strain evidence="1 2">SS14</strain>
    </source>
</reference>
<dbReference type="AlphaFoldDB" id="A0A0C9THT6"/>
<accession>A0A0C9THT6</accession>
<evidence type="ECO:0000313" key="1">
    <source>
        <dbReference type="EMBL" id="KIJ29063.1"/>
    </source>
</evidence>
<dbReference type="InterPro" id="IPR011333">
    <property type="entry name" value="SKP1/BTB/POZ_sf"/>
</dbReference>
<evidence type="ECO:0008006" key="3">
    <source>
        <dbReference type="Google" id="ProtNLM"/>
    </source>
</evidence>
<keyword evidence="2" id="KW-1185">Reference proteome</keyword>
<dbReference type="Gene3D" id="3.30.710.10">
    <property type="entry name" value="Potassium Channel Kv1.1, Chain A"/>
    <property type="match status" value="1"/>
</dbReference>
<sequence length="323" mass="36291">MVPAPMTGLSPLQDHLGSPKLMTNMAKSQDMYFEDGNIVLVAENTAFKVYRGLLAKHSPVFMDMLQIGCAEASEEGQETFEGCLAVRLSDRSDEAAQLLRAIHGQLNFDIESAMHLAHVLRLSAKYLIDPIRITAFKKLTLKFPSKLTDWNRITAPSAEESAEIIRAALEAHADILLPSAYYALCRAEVEEVFRLDLPQHALQVFFQGRHTLGRAIIPLLADIIARMPHHYAVSCHDPKKCTELLSKLKHEVVEILRRKDPSAMPFEIVTSLSLKDSVVNQCSWCRGYLEGKFGAWLQKTWLELPLVFGLPSWIAMENMVYST</sequence>
<dbReference type="HOGENOM" id="CLU_033082_3_2_1"/>
<dbReference type="OrthoDB" id="3217871at2759"/>
<proteinExistence type="predicted"/>
<dbReference type="CDD" id="cd18186">
    <property type="entry name" value="BTB_POZ_ZBTB_KLHL-like"/>
    <property type="match status" value="1"/>
</dbReference>
<dbReference type="Proteomes" id="UP000054279">
    <property type="component" value="Unassembled WGS sequence"/>
</dbReference>
<gene>
    <name evidence="1" type="ORF">M422DRAFT_784420</name>
</gene>
<protein>
    <recommendedName>
        <fullName evidence="3">BTB domain-containing protein</fullName>
    </recommendedName>
</protein>